<name>A0A8E6B1R7_9BACT</name>
<dbReference type="EMBL" id="CP074694">
    <property type="protein sequence ID" value="QVL30450.1"/>
    <property type="molecule type" value="Genomic_DNA"/>
</dbReference>
<keyword evidence="1" id="KW-0472">Membrane</keyword>
<evidence type="ECO:0000256" key="1">
    <source>
        <dbReference type="SAM" id="Phobius"/>
    </source>
</evidence>
<dbReference type="AlphaFoldDB" id="A0A8E6B1R7"/>
<dbReference type="Proteomes" id="UP000676194">
    <property type="component" value="Chromosome"/>
</dbReference>
<keyword evidence="3" id="KW-1185">Reference proteome</keyword>
<protein>
    <submittedName>
        <fullName evidence="2">PepSY-associated TM helix domain-containing protein</fullName>
    </submittedName>
</protein>
<feature type="transmembrane region" description="Helical" evidence="1">
    <location>
        <begin position="176"/>
        <end position="193"/>
    </location>
</feature>
<dbReference type="KEGG" id="tsph:KIH39_16505"/>
<organism evidence="2 3">
    <name type="scientific">Telmatocola sphagniphila</name>
    <dbReference type="NCBI Taxonomy" id="1123043"/>
    <lineage>
        <taxon>Bacteria</taxon>
        <taxon>Pseudomonadati</taxon>
        <taxon>Planctomycetota</taxon>
        <taxon>Planctomycetia</taxon>
        <taxon>Gemmatales</taxon>
        <taxon>Gemmataceae</taxon>
    </lineage>
</organism>
<dbReference type="Pfam" id="PF16357">
    <property type="entry name" value="PepSY_TM_like_2"/>
    <property type="match status" value="1"/>
</dbReference>
<accession>A0A8E6B1R7</accession>
<gene>
    <name evidence="2" type="ORF">KIH39_16505</name>
</gene>
<reference evidence="2" key="1">
    <citation type="submission" date="2021-05" db="EMBL/GenBank/DDBJ databases">
        <title>Complete genome sequence of the cellulolytic planctomycete Telmatocola sphagniphila SP2T and characterization of the first cellulase from planctomycetes.</title>
        <authorList>
            <person name="Rakitin A.L."/>
            <person name="Beletsky A.V."/>
            <person name="Naumoff D.G."/>
            <person name="Kulichevskaya I.S."/>
            <person name="Mardanov A.V."/>
            <person name="Ravin N.V."/>
            <person name="Dedysh S.N."/>
        </authorList>
    </citation>
    <scope>NUCLEOTIDE SEQUENCE</scope>
    <source>
        <strain evidence="2">SP2T</strain>
    </source>
</reference>
<feature type="transmembrane region" description="Helical" evidence="1">
    <location>
        <begin position="141"/>
        <end position="164"/>
    </location>
</feature>
<feature type="transmembrane region" description="Helical" evidence="1">
    <location>
        <begin position="16"/>
        <end position="37"/>
    </location>
</feature>
<proteinExistence type="predicted"/>
<dbReference type="PANTHER" id="PTHR40115">
    <property type="entry name" value="INNER MEMBRANE PROTEIN WITH PEPSY TM HELIX"/>
    <property type="match status" value="1"/>
</dbReference>
<evidence type="ECO:0000313" key="2">
    <source>
        <dbReference type="EMBL" id="QVL30450.1"/>
    </source>
</evidence>
<dbReference type="PANTHER" id="PTHR40115:SF1">
    <property type="entry name" value="INNER MEMBRANE PROTEIN WITH PEPSY TM HELIX"/>
    <property type="match status" value="1"/>
</dbReference>
<dbReference type="RefSeq" id="WP_213494321.1">
    <property type="nucleotide sequence ID" value="NZ_CP074694.1"/>
</dbReference>
<dbReference type="InterPro" id="IPR032307">
    <property type="entry name" value="PepSY_TM-like_2"/>
</dbReference>
<evidence type="ECO:0000313" key="3">
    <source>
        <dbReference type="Proteomes" id="UP000676194"/>
    </source>
</evidence>
<sequence>MTPAYRRLLKVSRLMHVYLTLFGLVTILFFAATGFMLNHEDWFLPSEPRVRTMEGKLDAATLHSVDKFIVSENLRRVFGIAGFVNTFRDDENSIEVEFIRPSERTVAEINRETGETQITFESRGWAGLITDLHKGKSAGSVWGWVIDIVCILLVIICTTGLVLWSSLKSRGKWGTVAMLLGLGSVIAVFYWAVP</sequence>
<keyword evidence="1" id="KW-1133">Transmembrane helix</keyword>
<keyword evidence="1" id="KW-0812">Transmembrane</keyword>